<reference evidence="2 3" key="1">
    <citation type="submission" date="2016-05" db="EMBL/GenBank/DDBJ databases">
        <title>Comparative analysis of secretome profiles of manganese(II)-oxidizing ascomycete fungi.</title>
        <authorList>
            <consortium name="DOE Joint Genome Institute"/>
            <person name="Zeiner C.A."/>
            <person name="Purvine S.O."/>
            <person name="Zink E.M."/>
            <person name="Wu S."/>
            <person name="Pasa-Tolic L."/>
            <person name="Chaput D.L."/>
            <person name="Haridas S."/>
            <person name="Grigoriev I.V."/>
            <person name="Santelli C.M."/>
            <person name="Hansel C.M."/>
        </authorList>
    </citation>
    <scope>NUCLEOTIDE SEQUENCE [LARGE SCALE GENOMIC DNA]</scope>
    <source>
        <strain evidence="2 3">AP3s5-JAC2a</strain>
    </source>
</reference>
<accession>A0A177C673</accession>
<dbReference type="Proteomes" id="UP000077069">
    <property type="component" value="Unassembled WGS sequence"/>
</dbReference>
<sequence length="150" mass="16790">MPMAISHSDLTHIPTPEAGLKSSAFSSPSPLREMIDCPRRDQDSRSIDRPVGDDPAAQRGLLKTRNEFLAHSNPSSVASEKGKMLGLISIGLGYFHKHLTGLKMPRTHMKSLLYDLRHYACHQSHEMPGRKECMGFLVKRKEDSHRLSST</sequence>
<evidence type="ECO:0000313" key="2">
    <source>
        <dbReference type="EMBL" id="OAG02906.1"/>
    </source>
</evidence>
<organism evidence="2 3">
    <name type="scientific">Paraphaeosphaeria sporulosa</name>
    <dbReference type="NCBI Taxonomy" id="1460663"/>
    <lineage>
        <taxon>Eukaryota</taxon>
        <taxon>Fungi</taxon>
        <taxon>Dikarya</taxon>
        <taxon>Ascomycota</taxon>
        <taxon>Pezizomycotina</taxon>
        <taxon>Dothideomycetes</taxon>
        <taxon>Pleosporomycetidae</taxon>
        <taxon>Pleosporales</taxon>
        <taxon>Massarineae</taxon>
        <taxon>Didymosphaeriaceae</taxon>
        <taxon>Paraphaeosphaeria</taxon>
    </lineage>
</organism>
<dbReference type="RefSeq" id="XP_018033271.1">
    <property type="nucleotide sequence ID" value="XM_018180346.1"/>
</dbReference>
<gene>
    <name evidence="2" type="ORF">CC84DRAFT_1178474</name>
</gene>
<dbReference type="AlphaFoldDB" id="A0A177C673"/>
<protein>
    <submittedName>
        <fullName evidence="2">Uncharacterized protein</fullName>
    </submittedName>
</protein>
<dbReference type="InParanoid" id="A0A177C673"/>
<evidence type="ECO:0000313" key="3">
    <source>
        <dbReference type="Proteomes" id="UP000077069"/>
    </source>
</evidence>
<feature type="region of interest" description="Disordered" evidence="1">
    <location>
        <begin position="1"/>
        <end position="57"/>
    </location>
</feature>
<name>A0A177C673_9PLEO</name>
<feature type="compositionally biased region" description="Basic and acidic residues" evidence="1">
    <location>
        <begin position="33"/>
        <end position="52"/>
    </location>
</feature>
<dbReference type="EMBL" id="KV441555">
    <property type="protein sequence ID" value="OAG02906.1"/>
    <property type="molecule type" value="Genomic_DNA"/>
</dbReference>
<keyword evidence="3" id="KW-1185">Reference proteome</keyword>
<proteinExistence type="predicted"/>
<evidence type="ECO:0000256" key="1">
    <source>
        <dbReference type="SAM" id="MobiDB-lite"/>
    </source>
</evidence>
<dbReference type="GeneID" id="28763832"/>